<gene>
    <name evidence="1" type="ORF">GCM10022215_30480</name>
</gene>
<evidence type="ECO:0000313" key="1">
    <source>
        <dbReference type="EMBL" id="GAA4123620.1"/>
    </source>
</evidence>
<proteinExistence type="predicted"/>
<name>A0ABP7XPX2_9ACTN</name>
<organism evidence="1 2">
    <name type="scientific">Nocardioides fonticola</name>
    <dbReference type="NCBI Taxonomy" id="450363"/>
    <lineage>
        <taxon>Bacteria</taxon>
        <taxon>Bacillati</taxon>
        <taxon>Actinomycetota</taxon>
        <taxon>Actinomycetes</taxon>
        <taxon>Propionibacteriales</taxon>
        <taxon>Nocardioidaceae</taxon>
        <taxon>Nocardioides</taxon>
    </lineage>
</organism>
<evidence type="ECO:0000313" key="2">
    <source>
        <dbReference type="Proteomes" id="UP001501495"/>
    </source>
</evidence>
<dbReference type="EMBL" id="BAAAZH010000024">
    <property type="protein sequence ID" value="GAA4123620.1"/>
    <property type="molecule type" value="Genomic_DNA"/>
</dbReference>
<accession>A0ABP7XPX2</accession>
<comment type="caution">
    <text evidence="1">The sequence shown here is derived from an EMBL/GenBank/DDBJ whole genome shotgun (WGS) entry which is preliminary data.</text>
</comment>
<protein>
    <submittedName>
        <fullName evidence="1">Uncharacterized protein</fullName>
    </submittedName>
</protein>
<keyword evidence="2" id="KW-1185">Reference proteome</keyword>
<sequence length="130" mass="13866">MQVLLHARERRRVNRRYRVARVLLPLGRGVSGRRRMVDEAQVRGPHPHGVGDAVRAGRAGRQVGARGVAEVAEPLGVGRPVGQFRLQDGEDVVADDRAASARVPGDLVAGRVVGEGDVVGLQPAEDRASS</sequence>
<reference evidence="2" key="1">
    <citation type="journal article" date="2019" name="Int. J. Syst. Evol. Microbiol.">
        <title>The Global Catalogue of Microorganisms (GCM) 10K type strain sequencing project: providing services to taxonomists for standard genome sequencing and annotation.</title>
        <authorList>
            <consortium name="The Broad Institute Genomics Platform"/>
            <consortium name="The Broad Institute Genome Sequencing Center for Infectious Disease"/>
            <person name="Wu L."/>
            <person name="Ma J."/>
        </authorList>
    </citation>
    <scope>NUCLEOTIDE SEQUENCE [LARGE SCALE GENOMIC DNA]</scope>
    <source>
        <strain evidence="2">JCM 16703</strain>
    </source>
</reference>
<dbReference type="Proteomes" id="UP001501495">
    <property type="component" value="Unassembled WGS sequence"/>
</dbReference>